<dbReference type="InterPro" id="IPR012340">
    <property type="entry name" value="NA-bd_OB-fold"/>
</dbReference>
<feature type="compositionally biased region" description="Low complexity" evidence="1">
    <location>
        <begin position="928"/>
        <end position="943"/>
    </location>
</feature>
<feature type="region of interest" description="Disordered" evidence="1">
    <location>
        <begin position="804"/>
        <end position="823"/>
    </location>
</feature>
<protein>
    <submittedName>
        <fullName evidence="4">Uncharacterized protein</fullName>
    </submittedName>
</protein>
<dbReference type="Pfam" id="PF09103">
    <property type="entry name" value="BRCA-2_OB1"/>
    <property type="match status" value="1"/>
</dbReference>
<feature type="domain" description="Breast cancer type 2 susceptibility protein helical" evidence="3">
    <location>
        <begin position="1075"/>
        <end position="1121"/>
    </location>
</feature>
<comment type="caution">
    <text evidence="4">The sequence shown here is derived from an EMBL/GenBank/DDBJ whole genome shotgun (WGS) entry which is preliminary data.</text>
</comment>
<dbReference type="SUPFAM" id="SSF53474">
    <property type="entry name" value="alpha/beta-Hydrolases"/>
    <property type="match status" value="1"/>
</dbReference>
<evidence type="ECO:0000259" key="2">
    <source>
        <dbReference type="Pfam" id="PF09103"/>
    </source>
</evidence>
<dbReference type="InterPro" id="IPR015525">
    <property type="entry name" value="BRCA2"/>
</dbReference>
<dbReference type="PANTHER" id="PTHR11289">
    <property type="entry name" value="BREAST CANCER TYPE 2 SUSCEPTIBILITY PROTEIN BRCA2"/>
    <property type="match status" value="1"/>
</dbReference>
<dbReference type="SUPFAM" id="SSF50249">
    <property type="entry name" value="Nucleic acid-binding proteins"/>
    <property type="match status" value="1"/>
</dbReference>
<feature type="compositionally biased region" description="Basic residues" evidence="1">
    <location>
        <begin position="909"/>
        <end position="921"/>
    </location>
</feature>
<dbReference type="SUPFAM" id="SSF81872">
    <property type="entry name" value="BRCA2 helical domain"/>
    <property type="match status" value="1"/>
</dbReference>
<feature type="compositionally biased region" description="Low complexity" evidence="1">
    <location>
        <begin position="434"/>
        <end position="447"/>
    </location>
</feature>
<name>A0AAD7U9A5_9STRA</name>
<dbReference type="PANTHER" id="PTHR11289:SF0">
    <property type="entry name" value="BREAST CANCER TYPE 2 SUSCEPTIBILITY PROTEIN"/>
    <property type="match status" value="1"/>
</dbReference>
<dbReference type="GO" id="GO:0000724">
    <property type="term" value="P:double-strand break repair via homologous recombination"/>
    <property type="evidence" value="ECO:0007669"/>
    <property type="project" value="InterPro"/>
</dbReference>
<evidence type="ECO:0000313" key="4">
    <source>
        <dbReference type="EMBL" id="KAJ8599363.1"/>
    </source>
</evidence>
<feature type="compositionally biased region" description="Low complexity" evidence="1">
    <location>
        <begin position="696"/>
        <end position="707"/>
    </location>
</feature>
<feature type="region of interest" description="Disordered" evidence="1">
    <location>
        <begin position="755"/>
        <end position="776"/>
    </location>
</feature>
<dbReference type="Pfam" id="PF09169">
    <property type="entry name" value="BRCA-2_helical"/>
    <property type="match status" value="1"/>
</dbReference>
<feature type="compositionally biased region" description="Low complexity" evidence="1">
    <location>
        <begin position="456"/>
        <end position="467"/>
    </location>
</feature>
<proteinExistence type="predicted"/>
<feature type="compositionally biased region" description="Basic and acidic residues" evidence="1">
    <location>
        <begin position="857"/>
        <end position="870"/>
    </location>
</feature>
<dbReference type="InterPro" id="IPR015187">
    <property type="entry name" value="BRCA2_OB_1"/>
</dbReference>
<feature type="region of interest" description="Disordered" evidence="1">
    <location>
        <begin position="430"/>
        <end position="475"/>
    </location>
</feature>
<evidence type="ECO:0000259" key="3">
    <source>
        <dbReference type="Pfam" id="PF09169"/>
    </source>
</evidence>
<feature type="region of interest" description="Disordered" evidence="1">
    <location>
        <begin position="646"/>
        <end position="713"/>
    </location>
</feature>
<feature type="region of interest" description="Disordered" evidence="1">
    <location>
        <begin position="828"/>
        <end position="993"/>
    </location>
</feature>
<accession>A0AAD7U9A5</accession>
<dbReference type="InterPro" id="IPR015252">
    <property type="entry name" value="BRCA2_hlx"/>
</dbReference>
<feature type="domain" description="BRCA2 OB1" evidence="2">
    <location>
        <begin position="1125"/>
        <end position="1239"/>
    </location>
</feature>
<reference evidence="4" key="1">
    <citation type="submission" date="2023-01" db="EMBL/GenBank/DDBJ databases">
        <title>Metagenome sequencing of chrysophaentin producing Chrysophaeum taylorii.</title>
        <authorList>
            <person name="Davison J."/>
            <person name="Bewley C."/>
        </authorList>
    </citation>
    <scope>NUCLEOTIDE SEQUENCE</scope>
    <source>
        <strain evidence="4">NIES-1699</strain>
    </source>
</reference>
<dbReference type="Gene3D" id="2.40.50.140">
    <property type="entry name" value="Nucleic acid-binding proteins"/>
    <property type="match status" value="1"/>
</dbReference>
<evidence type="ECO:0000256" key="1">
    <source>
        <dbReference type="SAM" id="MobiDB-lite"/>
    </source>
</evidence>
<dbReference type="Gene3D" id="3.40.50.1820">
    <property type="entry name" value="alpha/beta hydrolase"/>
    <property type="match status" value="1"/>
</dbReference>
<keyword evidence="5" id="KW-1185">Reference proteome</keyword>
<feature type="compositionally biased region" description="Basic and acidic residues" evidence="1">
    <location>
        <begin position="505"/>
        <end position="516"/>
    </location>
</feature>
<feature type="region of interest" description="Disordered" evidence="1">
    <location>
        <begin position="487"/>
        <end position="516"/>
    </location>
</feature>
<feature type="compositionally biased region" description="Basic and acidic residues" evidence="1">
    <location>
        <begin position="882"/>
        <end position="908"/>
    </location>
</feature>
<dbReference type="EMBL" id="JAQMWT010000570">
    <property type="protein sequence ID" value="KAJ8599363.1"/>
    <property type="molecule type" value="Genomic_DNA"/>
</dbReference>
<dbReference type="GO" id="GO:0006355">
    <property type="term" value="P:regulation of DNA-templated transcription"/>
    <property type="evidence" value="ECO:0007669"/>
    <property type="project" value="TreeGrafter"/>
</dbReference>
<gene>
    <name evidence="4" type="ORF">CTAYLR_007016</name>
</gene>
<dbReference type="InterPro" id="IPR029058">
    <property type="entry name" value="AB_hydrolase_fold"/>
</dbReference>
<dbReference type="Proteomes" id="UP001230188">
    <property type="component" value="Unassembled WGS sequence"/>
</dbReference>
<dbReference type="InterPro" id="IPR036315">
    <property type="entry name" value="BRCA2_hlx_sf"/>
</dbReference>
<evidence type="ECO:0000313" key="5">
    <source>
        <dbReference type="Proteomes" id="UP001230188"/>
    </source>
</evidence>
<organism evidence="4 5">
    <name type="scientific">Chrysophaeum taylorii</name>
    <dbReference type="NCBI Taxonomy" id="2483200"/>
    <lineage>
        <taxon>Eukaryota</taxon>
        <taxon>Sar</taxon>
        <taxon>Stramenopiles</taxon>
        <taxon>Ochrophyta</taxon>
        <taxon>Pelagophyceae</taxon>
        <taxon>Pelagomonadales</taxon>
        <taxon>Pelagomonadaceae</taxon>
        <taxon>Chrysophaeum</taxon>
    </lineage>
</organism>
<sequence length="1580" mass="171106">MRRISTSVYTKRELSRAAAETNPRVSPGCTVQERVARAIAQRRQMERLAMLPENNLMVSYNARRPRAVFVCSDGARIPYEVLGDPSLDVRSFSFVVVHDIFDTLDSTKIFFRRLAQRHAGCQVLVYNYAGQAGSSFAASKDLARGIDAMTHARHLNELMKHVDSRGDMLLGQSPFLLVGIGFGFQICAQLATMYFGDNDRLRVQDSIRGRLRGLVSINGFVHVDSQLAAALRAALSAFKTFPTDRPDLPVSYLSRFLFSDDYLATVHPRLALNIYTAVANPISLDGRIALIRGLLNDAAASKLPSNIPVPLVILQSTQDALVSPSQVDSLLGAHHVRHLWSHELEAKDGVISSSALGARGQALIRETVWSRLNVAPNLACVVWVKAGHEVRQEAPKVVDGLFEAIVPYAEFDGIDDTYVPEVSPAAARHLEHFSSSSSRNNSPSARAVAPETANIPSSAPLAPLVPSQNRGALPIDNDNYKVEEECGSPVAAGNDDDASASSNLDEDRPPSAKHNHEEIEEGPIDIDSAHNSSMPTFTGTVSLSLSLSRMIPDDFTETVRAALINDVASVLTKLGGIAIAAGDVQIQAVKSGTMKLKVSGGMSPDEAKVLGTVVHTKLRQPLLPAYWADHEVASVSARREVRMNWVKKPSKAASASAERQDRDAEDAFSQAAVVGIEASPSKGAETEQPPVESSSDDIVSSSSSSSSAATRVAVLSDETQLVATAEQRKARRYAERVAPAHVAVLSQNELDKKAVDQQQLAETDESKPDTNAGNERVQLQYGEMQRQADVDEANLRVVEAGIVSDYEPPKGEAGPVIRPSPVEYKEGVVPSSILRRNDPSRVLASPTLGPSSSRQPTVEKDESQSIKREMASPQLKVVPSEEGQKKAEKLFESEEEKTRVAKRPDGHKESKRGRRAKKGARRFVAPVKASSSSKAAAAAAAKAASKEAENREPTLSPPAHARAGSFVTPRQASEPKKKAAPPRTWSSTTERRRRDAVLSNLDSSVVRSVTSTNADRVRFDATTGLPFDVVEAAAGFSSTVLTVDYAASHLINLRKLDPSLVRKTTEGRADDAAWRAWVRNHYRWIVWKLAAIERVFGGGHRLTYDAVVEQIARRFEREIERAQKPALRAILQRDAPAQRLVVLCVSEVGETHLELTDGWYSVRAALDRALSFRVARGAIRVGTKLAVCEARLEGPAADPLDALVERETMKGGPSAVQVLHVHANGTRRARRDARLGFQRRRRMTLPLGAIGAAQGVVPALEAVVARVVLPVEGEEDAPCLRLVAPAEPRPVAAELSVRQSGGDDDGAPREGDLVRVFACEPRRTKPDGTLVLCLNQRSRVARLGPAPRTLAAAARYEPRALFGCARVAALLRDRRDAIVDVAGVVVDVADALCVADASPYVLVLRLPSDDDTPAVRRARALRAGEVVAVLNVVASRAPRPDVLICEWTPQARVCATAARLESAASSRLRDDFESLERWARGKGPANALAEARRQLSDFFAASAVETPQQNNPPEDEPPRGLETSLQAALDNRRDDGATLAELRIELGCATPRAADALDVLVEKLQADGLIYLDADRVRLL</sequence>